<keyword evidence="7" id="KW-1133">Transmembrane helix</keyword>
<dbReference type="Proteomes" id="UP000319731">
    <property type="component" value="Unassembled WGS sequence"/>
</dbReference>
<evidence type="ECO:0000256" key="10">
    <source>
        <dbReference type="RuleBase" id="RU363063"/>
    </source>
</evidence>
<evidence type="ECO:0000256" key="4">
    <source>
        <dbReference type="ARBA" id="ARBA00022679"/>
    </source>
</evidence>
<keyword evidence="9" id="KW-0472">Membrane</keyword>
<evidence type="ECO:0000256" key="1">
    <source>
        <dbReference type="ARBA" id="ARBA00004323"/>
    </source>
</evidence>
<dbReference type="OrthoDB" id="2139606at2759"/>
<sequence length="292" mass="33709">MVVSPPKFMRRIVITATTLTLAIVALLFLSRSLGRITSDPPPPETASKPQTAFVGIFSTAERYERRSLIRSTYLTLKPPSLDVKFVVGQTSDKEWSTLLALEDLKHNDILVLDTPENMNEGKTYIYFASLGKRYQPHQYMYAAKMDDDIWIHLPNLERLLRIEGANKRNGTYMGRHVTGTGFMAGMGYVLSWDLVDWISQDSYPKEHMSGQEDANLSGWLRDKDKVQNFWSIEEPDRFYDEPDSKEGWAIHNYSNNTIIIHRLKRTDWFLKASRHFLSHLLPPHLQDHHDAT</sequence>
<keyword evidence="5" id="KW-0812">Transmembrane</keyword>
<keyword evidence="8 10" id="KW-0333">Golgi apparatus</keyword>
<keyword evidence="3 10" id="KW-0328">Glycosyltransferase</keyword>
<evidence type="ECO:0000256" key="2">
    <source>
        <dbReference type="ARBA" id="ARBA00008661"/>
    </source>
</evidence>
<name>A0A507BZS7_9FUNG</name>
<dbReference type="GO" id="GO:0016758">
    <property type="term" value="F:hexosyltransferase activity"/>
    <property type="evidence" value="ECO:0007669"/>
    <property type="project" value="InterPro"/>
</dbReference>
<dbReference type="InterPro" id="IPR002659">
    <property type="entry name" value="Glyco_trans_31"/>
</dbReference>
<evidence type="ECO:0000256" key="3">
    <source>
        <dbReference type="ARBA" id="ARBA00022676"/>
    </source>
</evidence>
<evidence type="ECO:0000256" key="7">
    <source>
        <dbReference type="ARBA" id="ARBA00022989"/>
    </source>
</evidence>
<evidence type="ECO:0000313" key="12">
    <source>
        <dbReference type="Proteomes" id="UP000319731"/>
    </source>
</evidence>
<dbReference type="Gene3D" id="3.90.550.50">
    <property type="match status" value="1"/>
</dbReference>
<proteinExistence type="inferred from homology"/>
<keyword evidence="12" id="KW-1185">Reference proteome</keyword>
<evidence type="ECO:0000256" key="6">
    <source>
        <dbReference type="ARBA" id="ARBA00022968"/>
    </source>
</evidence>
<evidence type="ECO:0000256" key="9">
    <source>
        <dbReference type="ARBA" id="ARBA00023136"/>
    </source>
</evidence>
<keyword evidence="6" id="KW-0735">Signal-anchor</keyword>
<gene>
    <name evidence="11" type="ORF">SmJEL517_g05386</name>
</gene>
<evidence type="ECO:0000313" key="11">
    <source>
        <dbReference type="EMBL" id="TPX31246.1"/>
    </source>
</evidence>
<dbReference type="GO" id="GO:0051072">
    <property type="term" value="P:4,6-pyruvylated galactose residue biosynthetic process"/>
    <property type="evidence" value="ECO:0007669"/>
    <property type="project" value="TreeGrafter"/>
</dbReference>
<dbReference type="EMBL" id="QEAO01000048">
    <property type="protein sequence ID" value="TPX31246.1"/>
    <property type="molecule type" value="Genomic_DNA"/>
</dbReference>
<dbReference type="GO" id="GO:0000139">
    <property type="term" value="C:Golgi membrane"/>
    <property type="evidence" value="ECO:0007669"/>
    <property type="project" value="UniProtKB-SubCell"/>
</dbReference>
<dbReference type="STRING" id="1806994.A0A507BZS7"/>
<keyword evidence="4" id="KW-0808">Transferase</keyword>
<comment type="caution">
    <text evidence="11">The sequence shown here is derived from an EMBL/GenBank/DDBJ whole genome shotgun (WGS) entry which is preliminary data.</text>
</comment>
<comment type="similarity">
    <text evidence="2 10">Belongs to the glycosyltransferase 31 family.</text>
</comment>
<organism evidence="11 12">
    <name type="scientific">Synchytrium microbalum</name>
    <dbReference type="NCBI Taxonomy" id="1806994"/>
    <lineage>
        <taxon>Eukaryota</taxon>
        <taxon>Fungi</taxon>
        <taxon>Fungi incertae sedis</taxon>
        <taxon>Chytridiomycota</taxon>
        <taxon>Chytridiomycota incertae sedis</taxon>
        <taxon>Chytridiomycetes</taxon>
        <taxon>Synchytriales</taxon>
        <taxon>Synchytriaceae</taxon>
        <taxon>Synchytrium</taxon>
    </lineage>
</organism>
<dbReference type="Pfam" id="PF01762">
    <property type="entry name" value="Galactosyl_T"/>
    <property type="match status" value="1"/>
</dbReference>
<dbReference type="GeneID" id="42006609"/>
<reference evidence="11 12" key="1">
    <citation type="journal article" date="2019" name="Sci. Rep.">
        <title>Comparative genomics of chytrid fungi reveal insights into the obligate biotrophic and pathogenic lifestyle of Synchytrium endobioticum.</title>
        <authorList>
            <person name="van de Vossenberg B.T.L.H."/>
            <person name="Warris S."/>
            <person name="Nguyen H.D.T."/>
            <person name="van Gent-Pelzer M.P.E."/>
            <person name="Joly D.L."/>
            <person name="van de Geest H.C."/>
            <person name="Bonants P.J.M."/>
            <person name="Smith D.S."/>
            <person name="Levesque C.A."/>
            <person name="van der Lee T.A.J."/>
        </authorList>
    </citation>
    <scope>NUCLEOTIDE SEQUENCE [LARGE SCALE GENOMIC DNA]</scope>
    <source>
        <strain evidence="11 12">JEL517</strain>
    </source>
</reference>
<dbReference type="RefSeq" id="XP_031022718.1">
    <property type="nucleotide sequence ID" value="XM_031171312.1"/>
</dbReference>
<dbReference type="PANTHER" id="PTHR11214">
    <property type="entry name" value="BETA-1,3-N-ACETYLGLUCOSAMINYLTRANSFERASE"/>
    <property type="match status" value="1"/>
</dbReference>
<evidence type="ECO:0000256" key="5">
    <source>
        <dbReference type="ARBA" id="ARBA00022692"/>
    </source>
</evidence>
<evidence type="ECO:0000256" key="8">
    <source>
        <dbReference type="ARBA" id="ARBA00023034"/>
    </source>
</evidence>
<dbReference type="EC" id="2.4.1.-" evidence="10"/>
<dbReference type="PANTHER" id="PTHR11214:SF351">
    <property type="entry name" value="BETA-1,3-GALACTOSYLTRANSFERASE PVG3"/>
    <property type="match status" value="1"/>
</dbReference>
<protein>
    <recommendedName>
        <fullName evidence="10">Hexosyltransferase</fullName>
        <ecNumber evidence="10">2.4.1.-</ecNumber>
    </recommendedName>
</protein>
<comment type="subcellular location">
    <subcellularLocation>
        <location evidence="1 10">Golgi apparatus membrane</location>
        <topology evidence="1 10">Single-pass type II membrane protein</topology>
    </subcellularLocation>
</comment>
<accession>A0A507BZS7</accession>
<dbReference type="AlphaFoldDB" id="A0A507BZS7"/>